<reference evidence="6 7" key="1">
    <citation type="journal article" date="2023" name="Nucleic Acids Res.">
        <title>The hologenome of Daphnia magna reveals possible DNA methylation and microbiome-mediated evolution of the host genome.</title>
        <authorList>
            <person name="Chaturvedi A."/>
            <person name="Li X."/>
            <person name="Dhandapani V."/>
            <person name="Marshall H."/>
            <person name="Kissane S."/>
            <person name="Cuenca-Cambronero M."/>
            <person name="Asole G."/>
            <person name="Calvet F."/>
            <person name="Ruiz-Romero M."/>
            <person name="Marangio P."/>
            <person name="Guigo R."/>
            <person name="Rago D."/>
            <person name="Mirbahai L."/>
            <person name="Eastwood N."/>
            <person name="Colbourne J.K."/>
            <person name="Zhou J."/>
            <person name="Mallon E."/>
            <person name="Orsini L."/>
        </authorList>
    </citation>
    <scope>NUCLEOTIDE SEQUENCE [LARGE SCALE GENOMIC DNA]</scope>
    <source>
        <strain evidence="6">LRV0_1</strain>
    </source>
</reference>
<evidence type="ECO:0000313" key="6">
    <source>
        <dbReference type="EMBL" id="KAK4045782.1"/>
    </source>
</evidence>
<organism evidence="6 7">
    <name type="scientific">Daphnia magna</name>
    <dbReference type="NCBI Taxonomy" id="35525"/>
    <lineage>
        <taxon>Eukaryota</taxon>
        <taxon>Metazoa</taxon>
        <taxon>Ecdysozoa</taxon>
        <taxon>Arthropoda</taxon>
        <taxon>Crustacea</taxon>
        <taxon>Branchiopoda</taxon>
        <taxon>Diplostraca</taxon>
        <taxon>Cladocera</taxon>
        <taxon>Anomopoda</taxon>
        <taxon>Daphniidae</taxon>
        <taxon>Daphnia</taxon>
    </lineage>
</organism>
<evidence type="ECO:0000256" key="4">
    <source>
        <dbReference type="SAM" id="MobiDB-lite"/>
    </source>
</evidence>
<sequence length="241" mass="26779">MGYEYSHTRDRLWRKTRSMTSNPACRGVDPNRNFGYKWGGMGASTNPCEETYRGTKAFSEPETLATSNFILSKKNQIRLYLTLHSYGQYALIPYGYDVVYPPDYNDLLALANNAASKFVKYTYTVGNSAALLYAASGASDDWAKSIGIKYSYTFELPDKGTYDFLLPASDILPVCEDFFPAFDVFAAKVATCCGVVTTTIKLRTTPTTRKTTATTRKTTTRRQPTTATSKRTTTKCPCVCG</sequence>
<dbReference type="Pfam" id="PF00246">
    <property type="entry name" value="Peptidase_M14"/>
    <property type="match status" value="1"/>
</dbReference>
<feature type="active site" description="Proton donor/acceptor" evidence="3">
    <location>
        <position position="155"/>
    </location>
</feature>
<dbReference type="PANTHER" id="PTHR11705:SF91">
    <property type="entry name" value="FI01817P-RELATED"/>
    <property type="match status" value="1"/>
</dbReference>
<feature type="region of interest" description="Disordered" evidence="4">
    <location>
        <begin position="207"/>
        <end position="228"/>
    </location>
</feature>
<accession>A0ABR0BB26</accession>
<dbReference type="Proteomes" id="UP001234178">
    <property type="component" value="Unassembled WGS sequence"/>
</dbReference>
<evidence type="ECO:0000259" key="5">
    <source>
        <dbReference type="PROSITE" id="PS52035"/>
    </source>
</evidence>
<dbReference type="PROSITE" id="PS52035">
    <property type="entry name" value="PEPTIDASE_M14"/>
    <property type="match status" value="1"/>
</dbReference>
<keyword evidence="7" id="KW-1185">Reference proteome</keyword>
<evidence type="ECO:0000313" key="7">
    <source>
        <dbReference type="Proteomes" id="UP001234178"/>
    </source>
</evidence>
<evidence type="ECO:0000256" key="2">
    <source>
        <dbReference type="ARBA" id="ARBA00005988"/>
    </source>
</evidence>
<feature type="domain" description="Peptidase M14" evidence="5">
    <location>
        <begin position="1"/>
        <end position="189"/>
    </location>
</feature>
<comment type="cofactor">
    <cofactor evidence="1">
        <name>Zn(2+)</name>
        <dbReference type="ChEBI" id="CHEBI:29105"/>
    </cofactor>
</comment>
<gene>
    <name evidence="6" type="ORF">OUZ56_033756</name>
</gene>
<dbReference type="PANTHER" id="PTHR11705">
    <property type="entry name" value="PROTEASE FAMILY M14 CARBOXYPEPTIDASE A,B"/>
    <property type="match status" value="1"/>
</dbReference>
<dbReference type="Gene3D" id="3.40.630.10">
    <property type="entry name" value="Zn peptidases"/>
    <property type="match status" value="1"/>
</dbReference>
<proteinExistence type="inferred from homology"/>
<dbReference type="SMART" id="SM00631">
    <property type="entry name" value="Zn_pept"/>
    <property type="match status" value="1"/>
</dbReference>
<comment type="similarity">
    <text evidence="2 3">Belongs to the peptidase M14 family.</text>
</comment>
<evidence type="ECO:0000256" key="3">
    <source>
        <dbReference type="PROSITE-ProRule" id="PRU01379"/>
    </source>
</evidence>
<dbReference type="SUPFAM" id="SSF53187">
    <property type="entry name" value="Zn-dependent exopeptidases"/>
    <property type="match status" value="1"/>
</dbReference>
<dbReference type="InterPro" id="IPR000834">
    <property type="entry name" value="Peptidase_M14"/>
</dbReference>
<protein>
    <recommendedName>
        <fullName evidence="5">Peptidase M14 domain-containing protein</fullName>
    </recommendedName>
</protein>
<dbReference type="EMBL" id="JAOYFB010000062">
    <property type="protein sequence ID" value="KAK4045782.1"/>
    <property type="molecule type" value="Genomic_DNA"/>
</dbReference>
<name>A0ABR0BB26_9CRUS</name>
<comment type="caution">
    <text evidence="6">The sequence shown here is derived from an EMBL/GenBank/DDBJ whole genome shotgun (WGS) entry which is preliminary data.</text>
</comment>
<evidence type="ECO:0000256" key="1">
    <source>
        <dbReference type="ARBA" id="ARBA00001947"/>
    </source>
</evidence>